<dbReference type="CDD" id="cd16482">
    <property type="entry name" value="RING-H2_UBR1-like"/>
    <property type="match status" value="1"/>
</dbReference>
<evidence type="ECO:0000259" key="4">
    <source>
        <dbReference type="Pfam" id="PF22960"/>
    </source>
</evidence>
<dbReference type="OrthoDB" id="26387at2759"/>
<dbReference type="SUPFAM" id="SSF46785">
    <property type="entry name" value="Winged helix' DNA-binding domain"/>
    <property type="match status" value="1"/>
</dbReference>
<proteinExistence type="inferred from homology"/>
<keyword evidence="1" id="KW-0863">Zinc-finger</keyword>
<dbReference type="GO" id="GO:0061630">
    <property type="term" value="F:ubiquitin protein ligase activity"/>
    <property type="evidence" value="ECO:0007669"/>
    <property type="project" value="UniProtKB-UniRule"/>
</dbReference>
<feature type="region of interest" description="Disordered" evidence="2">
    <location>
        <begin position="1259"/>
        <end position="1301"/>
    </location>
</feature>
<organism evidence="5 6">
    <name type="scientific">Tribonema minus</name>
    <dbReference type="NCBI Taxonomy" id="303371"/>
    <lineage>
        <taxon>Eukaryota</taxon>
        <taxon>Sar</taxon>
        <taxon>Stramenopiles</taxon>
        <taxon>Ochrophyta</taxon>
        <taxon>PX clade</taxon>
        <taxon>Xanthophyceae</taxon>
        <taxon>Tribonematales</taxon>
        <taxon>Tribonemataceae</taxon>
        <taxon>Tribonema</taxon>
    </lineage>
</organism>
<dbReference type="GO" id="GO:0071596">
    <property type="term" value="P:ubiquitin-dependent protein catabolic process via the N-end rule pathway"/>
    <property type="evidence" value="ECO:0007669"/>
    <property type="project" value="UniProtKB-UniRule"/>
</dbReference>
<comment type="similarity">
    <text evidence="1">Belongs to the E3 ubiquitin-protein ligase UBR1-like family.</text>
</comment>
<dbReference type="EMBL" id="JAFCMP010000550">
    <property type="protein sequence ID" value="KAG5175399.1"/>
    <property type="molecule type" value="Genomic_DNA"/>
</dbReference>
<comment type="pathway">
    <text evidence="1">Protein modification; protein ubiquitination.</text>
</comment>
<reference evidence="5" key="1">
    <citation type="submission" date="2021-02" db="EMBL/GenBank/DDBJ databases">
        <title>First Annotated Genome of the Yellow-green Alga Tribonema minus.</title>
        <authorList>
            <person name="Mahan K.M."/>
        </authorList>
    </citation>
    <scope>NUCLEOTIDE SEQUENCE</scope>
    <source>
        <strain evidence="5">UTEX B ZZ1240</strain>
    </source>
</reference>
<feature type="domain" description="E3 ubiquitin-protein ligase UBR1-like winged-helix" evidence="4">
    <location>
        <begin position="850"/>
        <end position="940"/>
    </location>
</feature>
<feature type="region of interest" description="Disordered" evidence="2">
    <location>
        <begin position="938"/>
        <end position="966"/>
    </location>
</feature>
<keyword evidence="1" id="KW-0833">Ubl conjugation pathway</keyword>
<protein>
    <recommendedName>
        <fullName evidence="1">E3 ubiquitin-protein ligase</fullName>
        <ecNumber evidence="1">2.3.2.27</ecNumber>
    </recommendedName>
</protein>
<dbReference type="InterPro" id="IPR036390">
    <property type="entry name" value="WH_DNA-bd_sf"/>
</dbReference>
<keyword evidence="1" id="KW-0479">Metal-binding</keyword>
<feature type="compositionally biased region" description="Acidic residues" evidence="2">
    <location>
        <begin position="1094"/>
        <end position="1107"/>
    </location>
</feature>
<name>A0A835YQN3_9STRA</name>
<feature type="region of interest" description="Disordered" evidence="2">
    <location>
        <begin position="756"/>
        <end position="778"/>
    </location>
</feature>
<dbReference type="GO" id="GO:0016567">
    <property type="term" value="P:protein ubiquitination"/>
    <property type="evidence" value="ECO:0007669"/>
    <property type="project" value="UniProtKB-UniRule"/>
</dbReference>
<evidence type="ECO:0000256" key="1">
    <source>
        <dbReference type="RuleBase" id="RU366018"/>
    </source>
</evidence>
<feature type="region of interest" description="Disordered" evidence="2">
    <location>
        <begin position="1093"/>
        <end position="1119"/>
    </location>
</feature>
<comment type="caution">
    <text evidence="5">The sequence shown here is derived from an EMBL/GenBank/DDBJ whole genome shotgun (WGS) entry which is preliminary data.</text>
</comment>
<dbReference type="PANTHER" id="PTHR21497:SF24">
    <property type="entry name" value="E3 UBIQUITIN-PROTEIN LIGASE UBR1"/>
    <property type="match status" value="1"/>
</dbReference>
<keyword evidence="1" id="KW-0808">Transferase</keyword>
<accession>A0A835YQN3</accession>
<dbReference type="Pfam" id="PF22960">
    <property type="entry name" value="WHD_UBR1"/>
    <property type="match status" value="1"/>
</dbReference>
<comment type="catalytic activity">
    <reaction evidence="1">
        <text>S-ubiquitinyl-[E2 ubiquitin-conjugating enzyme]-L-cysteine + [acceptor protein]-L-lysine = [E2 ubiquitin-conjugating enzyme]-L-cysteine + N(6)-ubiquitinyl-[acceptor protein]-L-lysine.</text>
        <dbReference type="EC" id="2.3.2.27"/>
    </reaction>
</comment>
<evidence type="ECO:0000313" key="6">
    <source>
        <dbReference type="Proteomes" id="UP000664859"/>
    </source>
</evidence>
<keyword evidence="1" id="KW-0862">Zinc</keyword>
<dbReference type="InterPro" id="IPR042065">
    <property type="entry name" value="E3_ELL-like"/>
</dbReference>
<dbReference type="GO" id="GO:0008270">
    <property type="term" value="F:zinc ion binding"/>
    <property type="evidence" value="ECO:0007669"/>
    <property type="project" value="UniProtKB-UniRule"/>
</dbReference>
<dbReference type="GO" id="GO:0000151">
    <property type="term" value="C:ubiquitin ligase complex"/>
    <property type="evidence" value="ECO:0007669"/>
    <property type="project" value="TreeGrafter"/>
</dbReference>
<dbReference type="InterPro" id="IPR044046">
    <property type="entry name" value="E3_ligase_UBR-like_C"/>
</dbReference>
<sequence>MDSEAPALTTAEGKAAVERWLADVLAQSDEKLVGTEEQAQAWAEAVKRSLTLMLCNAGAAGGVLRYSALDGLLQTDRNPDSALEWLGGAGMRRVCQYAFTKNDIDALDSAGFCTRHGGPSADPIKSLNPAFVSAAQTVLSVVVGFLLDCAHQIPSSADLAAHSEGAFAEALGASDGDVVVVLHHDDVHNRTEFEACGVALMDREPTQMSADFRNNGESYASKSLLPEGSAGESHYDRMVALAKEMTRRTFMATIRAKELQRRLMFADVLVKWLHKLSLVSDATCALICQQLQRPQLDVLLAADVYLPRRLSAALHDLYLTLMADAGFKMDIAEAYVSALPALTEHYVEGRGVAEYSIQSLSVQFLNRSTFVQHLVQHNGLLPTLAQCLYDSLFPIAGFDFSQASDGSDNYPLVLKYRRYMPTFGDLRCVLAIDGIARQFAGEGLELWLQSLALLQGLDGQRRQTHAHVEYEHRSWVHAFNVNITVCSAFDLIVSWLHDPVAGIDYPAHISQEDAEAGRMPHPLDMLRACLQAVRHHEEAQARLRVRAGAAAAQAALSTRRLSAQLMMDDDLSAPSEQQAEALPPPVEAPSPAEAGVDDHGMVPLPVFPHGGAALQLAPLPALRSFHAPLHRFLAAAVGQAARCAARTPDVQTLAAAVTQQASAGTNLAAALVDVPLQVLVLVSEVLNCADPPFSRLFKDLDLFAIQFAAIGYGANPLINHILHRYRCWEWWLSGPAAEAEDHKDEPGEHDQATAAADYNATNPNRSAPVDAEEQHAADRQGIATAAAQLLMGEGCLLAMINVITELPPPPDETQPMAVARAEASAAAVTSVAAAVTDTETISVNTRVWAQLRRELVHRLAVAPCTFSELQEASHMVGQADALPSKALDVLLSEIATQNGRGGVLEGVKYTLRPQLYKEYDPSFPHITRQMHQLVAEKLRPSPRQSPEPSGNRAEDSAAAEGAAPVCPPPPPAHSCFNHLRAELLSDGAMARLIASALRGLLAEGVPKLLLALKGCSWLAEERTAVGGIAWLLRELRGFGYGLGESIPDEAAASNGGGGAALAARKAAAQARAMAAMQERAKMFAAAQMRAMGVDSDEEDLSDADMDQDQGSSSAHQGKCKQYVPPPPPICIACHEVTAEPVGHIAFAHRSSVLDMRANAPDGVPPLVAGPPLQLAPMNGASQIQPTEADYKLGFRGFAGVHLHLCGHALHSSCFARYYDSVRGQTDIFGRPVTDLDAGEFRCPFCKALSNVLVPHVVPPLPESPEPSQQQPQASPAAAAAAVEAAQEEEPSPAAAEAPMTSQEAGSWLSGAQFVRDVALVYFGTAAGGDARAAAEPVPHEHYVAALLEAPFLLVALVAAGSEPLRSTMASAAGAAMLDNSPGGPKLPTVFTTPLPKILLEVLVMLCAALPPASAAGAAATADASGSGATSGAAAATDAAGDALRMAGNPAAADVRAMCGVACVARLVQLLIGAGMGPDAAAAGADHEGSADIDVACAYARAVLSDAVARATARDTGSTGDMEVCGGSGALVSARPCFADLDPSTWQHLLAFMRCCALFAEIITDGAALPPEQSDDEMASLCGFFGMPTSLTAVLQDRDVRHLVSLWLAPLTFALELVQLRYLSYPVGFSVRLVDLPKSYTDLHALLTSTPRPPSDAFPAVCLVCGQAVSCGGDGSCWKHAAACSPNAGVFFLLQECTVLLTRGKRAAYFASPYVDAYGERHRQPRGRPLFMDERRYSVLRDLYARHAVAAEVARIRSSGREVLHAGYY</sequence>
<dbReference type="InterPro" id="IPR039164">
    <property type="entry name" value="UBR1-like"/>
</dbReference>
<feature type="compositionally biased region" description="Low complexity" evidence="2">
    <location>
        <begin position="1265"/>
        <end position="1284"/>
    </location>
</feature>
<evidence type="ECO:0000256" key="2">
    <source>
        <dbReference type="SAM" id="MobiDB-lite"/>
    </source>
</evidence>
<dbReference type="InterPro" id="IPR055194">
    <property type="entry name" value="UBR1-like_WH"/>
</dbReference>
<dbReference type="UniPathway" id="UPA00143"/>
<dbReference type="PANTHER" id="PTHR21497">
    <property type="entry name" value="UBIQUITIN LIGASE E3 ALPHA-RELATED"/>
    <property type="match status" value="1"/>
</dbReference>
<dbReference type="Gene3D" id="1.10.10.2670">
    <property type="entry name" value="E3 ubiquitin-protein ligase"/>
    <property type="match status" value="1"/>
</dbReference>
<gene>
    <name evidence="5" type="ORF">JKP88DRAFT_338657</name>
</gene>
<comment type="function">
    <text evidence="1">Ubiquitin ligase protein which is a component of the N-end rule pathway. Recognizes and binds to proteins bearing specific N-terminal residues that are destabilizing according to the N-end rule, leading to their ubiquitination and subsequent degradation.</text>
</comment>
<dbReference type="Proteomes" id="UP000664859">
    <property type="component" value="Unassembled WGS sequence"/>
</dbReference>
<keyword evidence="6" id="KW-1185">Reference proteome</keyword>
<feature type="region of interest" description="Disordered" evidence="2">
    <location>
        <begin position="572"/>
        <end position="594"/>
    </location>
</feature>
<dbReference type="GO" id="GO:0005737">
    <property type="term" value="C:cytoplasm"/>
    <property type="evidence" value="ECO:0007669"/>
    <property type="project" value="TreeGrafter"/>
</dbReference>
<dbReference type="Pfam" id="PF18995">
    <property type="entry name" value="PRT6_C"/>
    <property type="match status" value="1"/>
</dbReference>
<feature type="domain" description="E3 ubiquitin-protein ligase UBR-like C-terminal" evidence="3">
    <location>
        <begin position="1526"/>
        <end position="1743"/>
    </location>
</feature>
<evidence type="ECO:0000259" key="3">
    <source>
        <dbReference type="Pfam" id="PF18995"/>
    </source>
</evidence>
<dbReference type="EC" id="2.3.2.27" evidence="1"/>
<evidence type="ECO:0000313" key="5">
    <source>
        <dbReference type="EMBL" id="KAG5175399.1"/>
    </source>
</evidence>